<proteinExistence type="predicted"/>
<dbReference type="InterPro" id="IPR003607">
    <property type="entry name" value="HD/PDEase_dom"/>
</dbReference>
<reference evidence="2 3" key="1">
    <citation type="journal article" date="2009" name="Environ. Microbiol.">
        <title>Genome sequence of Desulfobacterium autotrophicum HRM2, a marine sulfate reducer oxidizing organic carbon completely to carbon dioxide.</title>
        <authorList>
            <person name="Strittmatter A.W."/>
            <person name="Liesegang H."/>
            <person name="Rabus R."/>
            <person name="Decker I."/>
            <person name="Amann J."/>
            <person name="Andres S."/>
            <person name="Henne A."/>
            <person name="Fricke W.F."/>
            <person name="Martinez-Arias R."/>
            <person name="Bartels D."/>
            <person name="Goesmann A."/>
            <person name="Krause L."/>
            <person name="Puehler A."/>
            <person name="Klenk H.P."/>
            <person name="Richter M."/>
            <person name="Schuler M."/>
            <person name="Gloeckner F.O."/>
            <person name="Meyerdierks A."/>
            <person name="Gottschalk G."/>
            <person name="Amann R."/>
        </authorList>
    </citation>
    <scope>NUCLEOTIDE SEQUENCE [LARGE SCALE GENOMIC DNA]</scope>
    <source>
        <strain evidence="3">ATCC 43914 / DSM 3382 / HRM2</strain>
    </source>
</reference>
<accession>C0QHH5</accession>
<keyword evidence="3" id="KW-1185">Reference proteome</keyword>
<gene>
    <name evidence="2" type="ordered locus">HRM2_47850</name>
</gene>
<dbReference type="Pfam" id="PF01966">
    <property type="entry name" value="HD"/>
    <property type="match status" value="1"/>
</dbReference>
<dbReference type="CDD" id="cd00077">
    <property type="entry name" value="HDc"/>
    <property type="match status" value="1"/>
</dbReference>
<dbReference type="EMBL" id="CP001087">
    <property type="protein sequence ID" value="ACN17834.1"/>
    <property type="molecule type" value="Genomic_DNA"/>
</dbReference>
<dbReference type="Gene3D" id="1.10.3210.10">
    <property type="entry name" value="Hypothetical protein af1432"/>
    <property type="match status" value="1"/>
</dbReference>
<dbReference type="SUPFAM" id="SSF109604">
    <property type="entry name" value="HD-domain/PDEase-like"/>
    <property type="match status" value="1"/>
</dbReference>
<protein>
    <recommendedName>
        <fullName evidence="1">HD domain-containing protein</fullName>
    </recommendedName>
</protein>
<dbReference type="PANTHER" id="PTHR35795">
    <property type="entry name" value="SLR1885 PROTEIN"/>
    <property type="match status" value="1"/>
</dbReference>
<dbReference type="HOGENOM" id="CLU_073842_0_1_7"/>
<sequence>MNPRDIIHEFYPPGSKACEILLRHGEQVAQKSIEIAALTSHPDLDLVFLEQAAMLHDIGIFMTEAPGLGCFGSRPYLCHGFLGRELLDKLGFPAHGLVAERHTGAGITEVNIRENGLPLPRRDMIPLTTEEIIICVADKFFSKSPGNNIREKSMETIINGLESIDPSHAARFSAWVNELIPLAVKG</sequence>
<evidence type="ECO:0000313" key="2">
    <source>
        <dbReference type="EMBL" id="ACN17834.1"/>
    </source>
</evidence>
<dbReference type="eggNOG" id="COG2206">
    <property type="taxonomic scope" value="Bacteria"/>
</dbReference>
<feature type="domain" description="HD" evidence="1">
    <location>
        <begin position="24"/>
        <end position="140"/>
    </location>
</feature>
<evidence type="ECO:0000313" key="3">
    <source>
        <dbReference type="Proteomes" id="UP000000442"/>
    </source>
</evidence>
<dbReference type="PANTHER" id="PTHR35795:SF1">
    <property type="entry name" value="BIS(5'-NUCLEOSYL)-TETRAPHOSPHATASE, SYMMETRICAL"/>
    <property type="match status" value="1"/>
</dbReference>
<dbReference type="STRING" id="177437.HRM2_47850"/>
<dbReference type="RefSeq" id="WP_015906544.1">
    <property type="nucleotide sequence ID" value="NC_012108.1"/>
</dbReference>
<organism evidence="2 3">
    <name type="scientific">Desulforapulum autotrophicum (strain ATCC 43914 / DSM 3382 / VKM B-1955 / HRM2)</name>
    <name type="common">Desulfobacterium autotrophicum</name>
    <dbReference type="NCBI Taxonomy" id="177437"/>
    <lineage>
        <taxon>Bacteria</taxon>
        <taxon>Pseudomonadati</taxon>
        <taxon>Thermodesulfobacteriota</taxon>
        <taxon>Desulfobacteria</taxon>
        <taxon>Desulfobacterales</taxon>
        <taxon>Desulfobacteraceae</taxon>
        <taxon>Desulforapulum</taxon>
    </lineage>
</organism>
<dbReference type="AlphaFoldDB" id="C0QHH5"/>
<dbReference type="Proteomes" id="UP000000442">
    <property type="component" value="Chromosome"/>
</dbReference>
<dbReference type="KEGG" id="dat:HRM2_47850"/>
<name>C0QHH5_DESAH</name>
<evidence type="ECO:0000259" key="1">
    <source>
        <dbReference type="Pfam" id="PF01966"/>
    </source>
</evidence>
<dbReference type="InterPro" id="IPR051094">
    <property type="entry name" value="Diverse_Catalytic_Enzymes"/>
</dbReference>
<dbReference type="InterPro" id="IPR006674">
    <property type="entry name" value="HD_domain"/>
</dbReference>
<dbReference type="OrthoDB" id="1722553at2"/>